<dbReference type="STRING" id="1192034.CAP_3557"/>
<dbReference type="Gene3D" id="3.20.20.70">
    <property type="entry name" value="Aldolase class I"/>
    <property type="match status" value="1"/>
</dbReference>
<name>A0A017T899_9BACT</name>
<evidence type="ECO:0000313" key="8">
    <source>
        <dbReference type="EMBL" id="EYF05192.1"/>
    </source>
</evidence>
<dbReference type="Pfam" id="PF04055">
    <property type="entry name" value="Radical_SAM"/>
    <property type="match status" value="1"/>
</dbReference>
<protein>
    <recommendedName>
        <fullName evidence="7">Radical SAM core domain-containing protein</fullName>
    </recommendedName>
</protein>
<evidence type="ECO:0000256" key="4">
    <source>
        <dbReference type="ARBA" id="ARBA00023004"/>
    </source>
</evidence>
<evidence type="ECO:0000256" key="2">
    <source>
        <dbReference type="ARBA" id="ARBA00022691"/>
    </source>
</evidence>
<evidence type="ECO:0000259" key="7">
    <source>
        <dbReference type="PROSITE" id="PS51918"/>
    </source>
</evidence>
<feature type="region of interest" description="Disordered" evidence="6">
    <location>
        <begin position="1"/>
        <end position="20"/>
    </location>
</feature>
<dbReference type="InterPro" id="IPR013785">
    <property type="entry name" value="Aldolase_TIM"/>
</dbReference>
<comment type="caution">
    <text evidence="8">The sequence shown here is derived from an EMBL/GenBank/DDBJ whole genome shotgun (WGS) entry which is preliminary data.</text>
</comment>
<organism evidence="8 9">
    <name type="scientific">Chondromyces apiculatus DSM 436</name>
    <dbReference type="NCBI Taxonomy" id="1192034"/>
    <lineage>
        <taxon>Bacteria</taxon>
        <taxon>Pseudomonadati</taxon>
        <taxon>Myxococcota</taxon>
        <taxon>Polyangia</taxon>
        <taxon>Polyangiales</taxon>
        <taxon>Polyangiaceae</taxon>
        <taxon>Chondromyces</taxon>
    </lineage>
</organism>
<feature type="domain" description="Radical SAM core" evidence="7">
    <location>
        <begin position="45"/>
        <end position="266"/>
    </location>
</feature>
<keyword evidence="5" id="KW-0411">Iron-sulfur</keyword>
<dbReference type="PANTHER" id="PTHR11228:SF34">
    <property type="entry name" value="TUNGSTEN-CONTAINING ALDEHYDE FERREDOXIN OXIDOREDUCTASE COFACTOR MODIFYING PROTEIN"/>
    <property type="match status" value="1"/>
</dbReference>
<dbReference type="GO" id="GO:0046872">
    <property type="term" value="F:metal ion binding"/>
    <property type="evidence" value="ECO:0007669"/>
    <property type="project" value="UniProtKB-KW"/>
</dbReference>
<dbReference type="Proteomes" id="UP000019678">
    <property type="component" value="Unassembled WGS sequence"/>
</dbReference>
<dbReference type="SUPFAM" id="SSF102114">
    <property type="entry name" value="Radical SAM enzymes"/>
    <property type="match status" value="1"/>
</dbReference>
<keyword evidence="9" id="KW-1185">Reference proteome</keyword>
<dbReference type="GO" id="GO:0051536">
    <property type="term" value="F:iron-sulfur cluster binding"/>
    <property type="evidence" value="ECO:0007669"/>
    <property type="project" value="UniProtKB-KW"/>
</dbReference>
<evidence type="ECO:0000256" key="5">
    <source>
        <dbReference type="ARBA" id="ARBA00023014"/>
    </source>
</evidence>
<proteinExistence type="predicted"/>
<comment type="cofactor">
    <cofactor evidence="1">
        <name>[4Fe-4S] cluster</name>
        <dbReference type="ChEBI" id="CHEBI:49883"/>
    </cofactor>
</comment>
<keyword evidence="2" id="KW-0949">S-adenosyl-L-methionine</keyword>
<dbReference type="OrthoDB" id="5469331at2"/>
<sequence length="384" mass="42815">MRALMRAVDLGQAPPAPSPLENAVTQDALAPAESSVATSVIERIASQKERIHVSIGAVCNNNCVFCMEEDREDRYENNSAMTTERVRWILEQNRGAEEVCFTSGEPTTRPELPDLVGMAKKLGYRRISVMTNGRRLSHLPYAALLAKAGMNRFYISIHGHTKKLHEGLTRTPESYEQTVGGLDTIAKLKRFGLELHTSTVLTDRNLPHMLDIYRFLREHGVDQVVFNVMQANGRADTYFEQIFPTYTETAAAFRRFLDAVGEAQPQAFLVDIPLCTTEAIEDFNRGYVEKHAHYNLADRGTVMPEEQVATRQQRGGGRGLVLLTRQDLDDAERSKRSECARCRYDGVCEGVWKNYLKRNGWDEFVPVPPAAGPTTAPGAGPTAA</sequence>
<dbReference type="SFLD" id="SFLDG01067">
    <property type="entry name" value="SPASM/twitch_domain_containing"/>
    <property type="match status" value="1"/>
</dbReference>
<dbReference type="CDD" id="cd01335">
    <property type="entry name" value="Radical_SAM"/>
    <property type="match status" value="1"/>
</dbReference>
<evidence type="ECO:0000256" key="3">
    <source>
        <dbReference type="ARBA" id="ARBA00022723"/>
    </source>
</evidence>
<dbReference type="InterPro" id="IPR050377">
    <property type="entry name" value="Radical_SAM_PqqE_MftC-like"/>
</dbReference>
<dbReference type="PROSITE" id="PS51918">
    <property type="entry name" value="RADICAL_SAM"/>
    <property type="match status" value="1"/>
</dbReference>
<evidence type="ECO:0000256" key="1">
    <source>
        <dbReference type="ARBA" id="ARBA00001966"/>
    </source>
</evidence>
<dbReference type="SFLD" id="SFLDS00029">
    <property type="entry name" value="Radical_SAM"/>
    <property type="match status" value="1"/>
</dbReference>
<dbReference type="InterPro" id="IPR007197">
    <property type="entry name" value="rSAM"/>
</dbReference>
<keyword evidence="4" id="KW-0408">Iron</keyword>
<accession>A0A017T899</accession>
<dbReference type="GO" id="GO:0003824">
    <property type="term" value="F:catalytic activity"/>
    <property type="evidence" value="ECO:0007669"/>
    <property type="project" value="InterPro"/>
</dbReference>
<gene>
    <name evidence="8" type="ORF">CAP_3557</name>
</gene>
<dbReference type="PANTHER" id="PTHR11228">
    <property type="entry name" value="RADICAL SAM DOMAIN PROTEIN"/>
    <property type="match status" value="1"/>
</dbReference>
<dbReference type="SMART" id="SM00729">
    <property type="entry name" value="Elp3"/>
    <property type="match status" value="1"/>
</dbReference>
<dbReference type="EMBL" id="ASRX01000026">
    <property type="protein sequence ID" value="EYF05192.1"/>
    <property type="molecule type" value="Genomic_DNA"/>
</dbReference>
<dbReference type="InterPro" id="IPR006638">
    <property type="entry name" value="Elp3/MiaA/NifB-like_rSAM"/>
</dbReference>
<dbReference type="AlphaFoldDB" id="A0A017T899"/>
<dbReference type="NCBIfam" id="NF038332">
    <property type="entry name" value="rSAM_rare_HxsC4"/>
    <property type="match status" value="1"/>
</dbReference>
<dbReference type="InterPro" id="IPR058240">
    <property type="entry name" value="rSAM_sf"/>
</dbReference>
<dbReference type="eggNOG" id="COG0535">
    <property type="taxonomic scope" value="Bacteria"/>
</dbReference>
<reference evidence="8 9" key="1">
    <citation type="submission" date="2013-05" db="EMBL/GenBank/DDBJ databases">
        <title>Genome assembly of Chondromyces apiculatus DSM 436.</title>
        <authorList>
            <person name="Sharma G."/>
            <person name="Khatri I."/>
            <person name="Kaur C."/>
            <person name="Mayilraj S."/>
            <person name="Subramanian S."/>
        </authorList>
    </citation>
    <scope>NUCLEOTIDE SEQUENCE [LARGE SCALE GENOMIC DNA]</scope>
    <source>
        <strain evidence="8 9">DSM 436</strain>
    </source>
</reference>
<keyword evidence="3" id="KW-0479">Metal-binding</keyword>
<evidence type="ECO:0000313" key="9">
    <source>
        <dbReference type="Proteomes" id="UP000019678"/>
    </source>
</evidence>
<evidence type="ECO:0000256" key="6">
    <source>
        <dbReference type="SAM" id="MobiDB-lite"/>
    </source>
</evidence>